<reference evidence="1" key="1">
    <citation type="submission" date="2020-03" db="EMBL/GenBank/DDBJ databases">
        <title>The deep terrestrial virosphere.</title>
        <authorList>
            <person name="Holmfeldt K."/>
            <person name="Nilsson E."/>
            <person name="Simone D."/>
            <person name="Lopez-Fernandez M."/>
            <person name="Wu X."/>
            <person name="de Brujin I."/>
            <person name="Lundin D."/>
            <person name="Andersson A."/>
            <person name="Bertilsson S."/>
            <person name="Dopson M."/>
        </authorList>
    </citation>
    <scope>NUCLEOTIDE SEQUENCE</scope>
    <source>
        <strain evidence="1">MM415B06883</strain>
    </source>
</reference>
<protein>
    <submittedName>
        <fullName evidence="1">Uncharacterized protein</fullName>
    </submittedName>
</protein>
<dbReference type="EMBL" id="MT143453">
    <property type="protein sequence ID" value="QJA97000.1"/>
    <property type="molecule type" value="Genomic_DNA"/>
</dbReference>
<organism evidence="1">
    <name type="scientific">viral metagenome</name>
    <dbReference type="NCBI Taxonomy" id="1070528"/>
    <lineage>
        <taxon>unclassified sequences</taxon>
        <taxon>metagenomes</taxon>
        <taxon>organismal metagenomes</taxon>
    </lineage>
</organism>
<gene>
    <name evidence="1" type="ORF">MM415B06883_0006</name>
</gene>
<name>A0A6M3LPF2_9ZZZZ</name>
<proteinExistence type="predicted"/>
<sequence length="80" mass="8822">MINLPNAKTTNIKEQIIDDLVTGLMLVFSVTPSGESRLHLVGDILPFGNRDFQFDCNGELAGTGTRTCSCQGHRQELKEE</sequence>
<dbReference type="AlphaFoldDB" id="A0A6M3LPF2"/>
<evidence type="ECO:0000313" key="1">
    <source>
        <dbReference type="EMBL" id="QJA97000.1"/>
    </source>
</evidence>
<accession>A0A6M3LPF2</accession>